<keyword evidence="2" id="KW-0813">Transport</keyword>
<dbReference type="PANTHER" id="PTHR42798">
    <property type="entry name" value="LIPOPROTEIN-RELEASING SYSTEM ATP-BINDING PROTEIN LOLD"/>
    <property type="match status" value="1"/>
</dbReference>
<keyword evidence="3" id="KW-0547">Nucleotide-binding</keyword>
<dbReference type="InterPro" id="IPR027417">
    <property type="entry name" value="P-loop_NTPase"/>
</dbReference>
<comment type="similarity">
    <text evidence="1">Belongs to the ABC transporter superfamily.</text>
</comment>
<dbReference type="PROSITE" id="PS00211">
    <property type="entry name" value="ABC_TRANSPORTER_1"/>
    <property type="match status" value="1"/>
</dbReference>
<keyword evidence="7" id="KW-1185">Reference proteome</keyword>
<dbReference type="InterPro" id="IPR017871">
    <property type="entry name" value="ABC_transporter-like_CS"/>
</dbReference>
<dbReference type="Proteomes" id="UP000192939">
    <property type="component" value="Unassembled WGS sequence"/>
</dbReference>
<dbReference type="RefSeq" id="WP_016310793.1">
    <property type="nucleotide sequence ID" value="NZ_FXAE01000080.1"/>
</dbReference>
<dbReference type="SMART" id="SM00382">
    <property type="entry name" value="AAA"/>
    <property type="match status" value="1"/>
</dbReference>
<evidence type="ECO:0000256" key="2">
    <source>
        <dbReference type="ARBA" id="ARBA00022448"/>
    </source>
</evidence>
<dbReference type="CDD" id="cd03255">
    <property type="entry name" value="ABC_MJ0796_LolCDE_FtsE"/>
    <property type="match status" value="1"/>
</dbReference>
<evidence type="ECO:0000256" key="4">
    <source>
        <dbReference type="ARBA" id="ARBA00022840"/>
    </source>
</evidence>
<dbReference type="Pfam" id="PF00005">
    <property type="entry name" value="ABC_tran"/>
    <property type="match status" value="1"/>
</dbReference>
<dbReference type="GeneID" id="43343250"/>
<protein>
    <submittedName>
        <fullName evidence="6">ABC transport system ATP-binding protein</fullName>
    </submittedName>
</protein>
<dbReference type="GO" id="GO:0005524">
    <property type="term" value="F:ATP binding"/>
    <property type="evidence" value="ECO:0007669"/>
    <property type="project" value="UniProtKB-KW"/>
</dbReference>
<sequence length="237" mass="26811">MEVIKLRELSKVYRHKSNETFALRGINLTINQGELVAIMGPSGSGKSTLLNILGLMDSPSEGEYYLNGQSVHQIRKHKVHITRNQMIGFVFQYFALLKDFTVLDNVMLPLTYRKIRNNERVAKARYYLQKVGLAEHFHKKPDEISGGQQQRVAIARALAAEPALILADEPTGNLDRKTGEEIMELLQEINREGKTVIIVTHDMEIAQKCHRIIEIVDGNIHTDQPNLASPIVNAYEL</sequence>
<reference evidence="6 7" key="1">
    <citation type="submission" date="2017-04" db="EMBL/GenBank/DDBJ databases">
        <authorList>
            <person name="Varghese N."/>
            <person name="Submissions S."/>
        </authorList>
    </citation>
    <scope>NUCLEOTIDE SEQUENCE [LARGE SCALE GENOMIC DNA]</scope>
    <source>
        <strain evidence="6 7">J12</strain>
    </source>
</reference>
<dbReference type="PANTHER" id="PTHR42798:SF7">
    <property type="entry name" value="ALPHA-D-RIBOSE 1-METHYLPHOSPHONATE 5-TRIPHOSPHATE SYNTHASE SUBUNIT PHNL"/>
    <property type="match status" value="1"/>
</dbReference>
<feature type="domain" description="ABC transporter" evidence="5">
    <location>
        <begin position="4"/>
        <end position="236"/>
    </location>
</feature>
<dbReference type="InterPro" id="IPR003439">
    <property type="entry name" value="ABC_transporter-like_ATP-bd"/>
</dbReference>
<name>A0ABY1M3G3_9BACL</name>
<comment type="caution">
    <text evidence="6">The sequence shown here is derived from an EMBL/GenBank/DDBJ whole genome shotgun (WGS) entry which is preliminary data.</text>
</comment>
<dbReference type="InterPro" id="IPR017911">
    <property type="entry name" value="MacB-like_ATP-bd"/>
</dbReference>
<dbReference type="Gene3D" id="3.40.50.300">
    <property type="entry name" value="P-loop containing nucleotide triphosphate hydrolases"/>
    <property type="match status" value="1"/>
</dbReference>
<evidence type="ECO:0000313" key="6">
    <source>
        <dbReference type="EMBL" id="SMF68271.1"/>
    </source>
</evidence>
<evidence type="ECO:0000256" key="3">
    <source>
        <dbReference type="ARBA" id="ARBA00022741"/>
    </source>
</evidence>
<dbReference type="EMBL" id="FXAE01000080">
    <property type="protein sequence ID" value="SMF68271.1"/>
    <property type="molecule type" value="Genomic_DNA"/>
</dbReference>
<accession>A0ABY1M3G3</accession>
<gene>
    <name evidence="6" type="ORF">SAMN02744124_04338</name>
</gene>
<evidence type="ECO:0000313" key="7">
    <source>
        <dbReference type="Proteomes" id="UP000192939"/>
    </source>
</evidence>
<proteinExistence type="inferred from homology"/>
<dbReference type="PROSITE" id="PS50893">
    <property type="entry name" value="ABC_TRANSPORTER_2"/>
    <property type="match status" value="1"/>
</dbReference>
<organism evidence="6 7">
    <name type="scientific">Paenibacillus barengoltzii J12</name>
    <dbReference type="NCBI Taxonomy" id="935846"/>
    <lineage>
        <taxon>Bacteria</taxon>
        <taxon>Bacillati</taxon>
        <taxon>Bacillota</taxon>
        <taxon>Bacilli</taxon>
        <taxon>Bacillales</taxon>
        <taxon>Paenibacillaceae</taxon>
        <taxon>Paenibacillus</taxon>
    </lineage>
</organism>
<dbReference type="InterPro" id="IPR003593">
    <property type="entry name" value="AAA+_ATPase"/>
</dbReference>
<keyword evidence="4 6" id="KW-0067">ATP-binding</keyword>
<evidence type="ECO:0000259" key="5">
    <source>
        <dbReference type="PROSITE" id="PS50893"/>
    </source>
</evidence>
<dbReference type="SUPFAM" id="SSF52540">
    <property type="entry name" value="P-loop containing nucleoside triphosphate hydrolases"/>
    <property type="match status" value="1"/>
</dbReference>
<evidence type="ECO:0000256" key="1">
    <source>
        <dbReference type="ARBA" id="ARBA00005417"/>
    </source>
</evidence>